<dbReference type="InterPro" id="IPR016067">
    <property type="entry name" value="S-AdoMet_deCO2ase_core"/>
</dbReference>
<dbReference type="Pfam" id="PF02675">
    <property type="entry name" value="AdoMet_dc"/>
    <property type="match status" value="1"/>
</dbReference>
<dbReference type="AlphaFoldDB" id="A0A8J9SVA4"/>
<accession>A0A8J9SVA4</accession>
<dbReference type="EMBL" id="OU594942">
    <property type="protein sequence ID" value="CAG9277372.1"/>
    <property type="molecule type" value="Genomic_DNA"/>
</dbReference>
<evidence type="ECO:0000256" key="4">
    <source>
        <dbReference type="ARBA" id="ARBA00023115"/>
    </source>
</evidence>
<proteinExistence type="predicted"/>
<gene>
    <name evidence="9" type="ORF">PTTT1_LOCUS3614</name>
</gene>
<dbReference type="Proteomes" id="UP000836788">
    <property type="component" value="Chromosome 1"/>
</dbReference>
<evidence type="ECO:0000256" key="3">
    <source>
        <dbReference type="ARBA" id="ARBA00022813"/>
    </source>
</evidence>
<dbReference type="PANTHER" id="PTHR33866">
    <property type="entry name" value="S-ADENOSYLMETHIONINE DECARBOXYLASE PROENZYME"/>
    <property type="match status" value="1"/>
</dbReference>
<dbReference type="InterPro" id="IPR003826">
    <property type="entry name" value="AdoMetDC_fam_prok"/>
</dbReference>
<dbReference type="GO" id="GO:0004014">
    <property type="term" value="F:adenosylmethionine decarboxylase activity"/>
    <property type="evidence" value="ECO:0007669"/>
    <property type="project" value="InterPro"/>
</dbReference>
<keyword evidence="5" id="KW-0865">Zymogen</keyword>
<comment type="cofactor">
    <cofactor evidence="1">
        <name>pyruvate</name>
        <dbReference type="ChEBI" id="CHEBI:15361"/>
    </cofactor>
</comment>
<evidence type="ECO:0000313" key="9">
    <source>
        <dbReference type="EMBL" id="CAG9277372.1"/>
    </source>
</evidence>
<evidence type="ECO:0000256" key="8">
    <source>
        <dbReference type="ARBA" id="ARBA00023317"/>
    </source>
</evidence>
<keyword evidence="2" id="KW-0210">Decarboxylase</keyword>
<keyword evidence="6" id="KW-0456">Lyase</keyword>
<reference evidence="9" key="1">
    <citation type="submission" date="2022-02" db="EMBL/GenBank/DDBJ databases">
        <authorList>
            <person name="Giguere J D."/>
        </authorList>
    </citation>
    <scope>NUCLEOTIDE SEQUENCE</scope>
    <source>
        <strain evidence="9">CCAP 1055/1</strain>
    </source>
</reference>
<evidence type="ECO:0000256" key="5">
    <source>
        <dbReference type="ARBA" id="ARBA00023145"/>
    </source>
</evidence>
<keyword evidence="4" id="KW-0620">Polyamine biosynthesis</keyword>
<sequence>MSSDTTEEHLPAGQHLLVDMEGVDGDFLNSEAQLSQAMVDTVKEAGLTMLSYHCHSLTPTGVSCIGVLLESHISFHTWPEDGVITLDLFTCGSN</sequence>
<dbReference type="GO" id="GO:0005829">
    <property type="term" value="C:cytosol"/>
    <property type="evidence" value="ECO:0007669"/>
    <property type="project" value="TreeGrafter"/>
</dbReference>
<protein>
    <recommendedName>
        <fullName evidence="10">S-adenosylmethionine decarboxylase</fullName>
    </recommendedName>
</protein>
<organism evidence="9">
    <name type="scientific">Phaeodactylum tricornutum</name>
    <name type="common">Diatom</name>
    <dbReference type="NCBI Taxonomy" id="2850"/>
    <lineage>
        <taxon>Eukaryota</taxon>
        <taxon>Sar</taxon>
        <taxon>Stramenopiles</taxon>
        <taxon>Ochrophyta</taxon>
        <taxon>Bacillariophyta</taxon>
        <taxon>Bacillariophyceae</taxon>
        <taxon>Bacillariophycidae</taxon>
        <taxon>Naviculales</taxon>
        <taxon>Phaeodactylaceae</taxon>
        <taxon>Phaeodactylum</taxon>
    </lineage>
</organism>
<keyword evidence="3" id="KW-0068">Autocatalytic cleavage</keyword>
<evidence type="ECO:0000256" key="7">
    <source>
        <dbReference type="ARBA" id="ARBA00023270"/>
    </source>
</evidence>
<keyword evidence="7" id="KW-0704">Schiff base</keyword>
<evidence type="ECO:0000256" key="2">
    <source>
        <dbReference type="ARBA" id="ARBA00022793"/>
    </source>
</evidence>
<dbReference type="InterPro" id="IPR017716">
    <property type="entry name" value="S-AdoMet_deCOase_pro-enz"/>
</dbReference>
<dbReference type="PANTHER" id="PTHR33866:SF2">
    <property type="entry name" value="S-ADENOSYLMETHIONINE DECARBOXYLASE PROENZYME"/>
    <property type="match status" value="1"/>
</dbReference>
<dbReference type="GO" id="GO:0008295">
    <property type="term" value="P:spermidine biosynthetic process"/>
    <property type="evidence" value="ECO:0007669"/>
    <property type="project" value="InterPro"/>
</dbReference>
<evidence type="ECO:0000256" key="6">
    <source>
        <dbReference type="ARBA" id="ARBA00023239"/>
    </source>
</evidence>
<dbReference type="Gene3D" id="3.60.90.10">
    <property type="entry name" value="S-adenosylmethionine decarboxylase"/>
    <property type="match status" value="1"/>
</dbReference>
<feature type="non-terminal residue" evidence="9">
    <location>
        <position position="94"/>
    </location>
</feature>
<name>A0A8J9SVA4_PHATR</name>
<dbReference type="SUPFAM" id="SSF56276">
    <property type="entry name" value="S-adenosylmethionine decarboxylase"/>
    <property type="match status" value="1"/>
</dbReference>
<evidence type="ECO:0000256" key="1">
    <source>
        <dbReference type="ARBA" id="ARBA00001928"/>
    </source>
</evidence>
<keyword evidence="8" id="KW-0670">Pyruvate</keyword>
<dbReference type="NCBIfam" id="TIGR03330">
    <property type="entry name" value="SAM_DCase_Bsu"/>
    <property type="match status" value="1"/>
</dbReference>
<evidence type="ECO:0008006" key="10">
    <source>
        <dbReference type="Google" id="ProtNLM"/>
    </source>
</evidence>